<dbReference type="InterPro" id="IPR006094">
    <property type="entry name" value="Oxid_FAD_bind_N"/>
</dbReference>
<dbReference type="GO" id="GO:0018465">
    <property type="term" value="F:vanillyl-alcohol oxidase activity"/>
    <property type="evidence" value="ECO:0007669"/>
    <property type="project" value="UniProtKB-EC"/>
</dbReference>
<name>T0ZV22_9ZZZZ</name>
<reference evidence="5" key="2">
    <citation type="journal article" date="2014" name="ISME J.">
        <title>Microbial stratification in low pH oxic and suboxic macroscopic growths along an acid mine drainage.</title>
        <authorList>
            <person name="Mendez-Garcia C."/>
            <person name="Mesa V."/>
            <person name="Sprenger R.R."/>
            <person name="Richter M."/>
            <person name="Diez M.S."/>
            <person name="Solano J."/>
            <person name="Bargiela R."/>
            <person name="Golyshina O.V."/>
            <person name="Manteca A."/>
            <person name="Ramos J.L."/>
            <person name="Gallego J.R."/>
            <person name="Llorente I."/>
            <person name="Martins Dos Santos V.A."/>
            <person name="Jensen O.N."/>
            <person name="Pelaez A.I."/>
            <person name="Sanchez J."/>
            <person name="Ferrer M."/>
        </authorList>
    </citation>
    <scope>NUCLEOTIDE SEQUENCE</scope>
</reference>
<protein>
    <submittedName>
        <fullName evidence="5">Protein containing FAD linked oxidase</fullName>
        <ecNumber evidence="5">1.1.3.38</ecNumber>
    </submittedName>
</protein>
<dbReference type="EC" id="1.1.3.38" evidence="5"/>
<accession>T0ZV22</accession>
<feature type="region of interest" description="Disordered" evidence="3">
    <location>
        <begin position="127"/>
        <end position="148"/>
    </location>
</feature>
<evidence type="ECO:0000256" key="3">
    <source>
        <dbReference type="SAM" id="MobiDB-lite"/>
    </source>
</evidence>
<dbReference type="InterPro" id="IPR016166">
    <property type="entry name" value="FAD-bd_PCMH"/>
</dbReference>
<dbReference type="PANTHER" id="PTHR43716">
    <property type="entry name" value="D-2-HYDROXYGLUTARATE DEHYDROGENASE, MITOCHONDRIAL"/>
    <property type="match status" value="1"/>
</dbReference>
<dbReference type="SUPFAM" id="SSF56176">
    <property type="entry name" value="FAD-binding/transporter-associated domain-like"/>
    <property type="match status" value="1"/>
</dbReference>
<evidence type="ECO:0000256" key="2">
    <source>
        <dbReference type="ARBA" id="ARBA00023002"/>
    </source>
</evidence>
<sequence>NMERCRGTFSIDPIDRTVTVSAGIDLASLNDTLADHGLMLPIDLGANPTVGGMVGANTGGARLIRHGDVRRHVLGLEVVLPDEGATVLPLMRGLRKDNRGPDLKHLFVGSSGLLGVVTAAVLAVRPPAETDRRSPCSSPPPKEISSPS</sequence>
<evidence type="ECO:0000256" key="1">
    <source>
        <dbReference type="ARBA" id="ARBA00001974"/>
    </source>
</evidence>
<dbReference type="AlphaFoldDB" id="T0ZV22"/>
<dbReference type="Gene3D" id="3.30.465.10">
    <property type="match status" value="1"/>
</dbReference>
<dbReference type="InterPro" id="IPR016169">
    <property type="entry name" value="FAD-bd_PCMH_sub2"/>
</dbReference>
<dbReference type="GO" id="GO:0022904">
    <property type="term" value="P:respiratory electron transport chain"/>
    <property type="evidence" value="ECO:0007669"/>
    <property type="project" value="TreeGrafter"/>
</dbReference>
<evidence type="ECO:0000259" key="4">
    <source>
        <dbReference type="PROSITE" id="PS51387"/>
    </source>
</evidence>
<organism evidence="5">
    <name type="scientific">mine drainage metagenome</name>
    <dbReference type="NCBI Taxonomy" id="410659"/>
    <lineage>
        <taxon>unclassified sequences</taxon>
        <taxon>metagenomes</taxon>
        <taxon>ecological metagenomes</taxon>
    </lineage>
</organism>
<dbReference type="EMBL" id="AUZZ01004762">
    <property type="protein sequence ID" value="EQD52086.1"/>
    <property type="molecule type" value="Genomic_DNA"/>
</dbReference>
<dbReference type="GO" id="GO:0071949">
    <property type="term" value="F:FAD binding"/>
    <property type="evidence" value="ECO:0007669"/>
    <property type="project" value="InterPro"/>
</dbReference>
<dbReference type="InterPro" id="IPR036318">
    <property type="entry name" value="FAD-bd_PCMH-like_sf"/>
</dbReference>
<comment type="cofactor">
    <cofactor evidence="1">
        <name>FAD</name>
        <dbReference type="ChEBI" id="CHEBI:57692"/>
    </cofactor>
</comment>
<feature type="non-terminal residue" evidence="5">
    <location>
        <position position="1"/>
    </location>
</feature>
<evidence type="ECO:0000313" key="5">
    <source>
        <dbReference type="EMBL" id="EQD52086.1"/>
    </source>
</evidence>
<gene>
    <name evidence="5" type="ORF">B2A_06707</name>
</gene>
<dbReference type="InterPro" id="IPR051264">
    <property type="entry name" value="FAD-oxidored/transferase_4"/>
</dbReference>
<reference evidence="5" key="1">
    <citation type="submission" date="2013-08" db="EMBL/GenBank/DDBJ databases">
        <authorList>
            <person name="Mendez C."/>
            <person name="Richter M."/>
            <person name="Ferrer M."/>
            <person name="Sanchez J."/>
        </authorList>
    </citation>
    <scope>NUCLEOTIDE SEQUENCE</scope>
</reference>
<dbReference type="PANTHER" id="PTHR43716:SF1">
    <property type="entry name" value="D-2-HYDROXYGLUTARATE DEHYDROGENASE, MITOCHONDRIAL"/>
    <property type="match status" value="1"/>
</dbReference>
<keyword evidence="2 5" id="KW-0560">Oxidoreductase</keyword>
<dbReference type="Pfam" id="PF01565">
    <property type="entry name" value="FAD_binding_4"/>
    <property type="match status" value="1"/>
</dbReference>
<dbReference type="PROSITE" id="PS51387">
    <property type="entry name" value="FAD_PCMH"/>
    <property type="match status" value="1"/>
</dbReference>
<comment type="caution">
    <text evidence="5">The sequence shown here is derived from an EMBL/GenBank/DDBJ whole genome shotgun (WGS) entry which is preliminary data.</text>
</comment>
<proteinExistence type="predicted"/>
<feature type="domain" description="FAD-binding PCMH-type" evidence="4">
    <location>
        <begin position="1"/>
        <end position="127"/>
    </location>
</feature>